<evidence type="ECO:0000313" key="2">
    <source>
        <dbReference type="EMBL" id="TNM94069.1"/>
    </source>
</evidence>
<dbReference type="InterPro" id="IPR050792">
    <property type="entry name" value="ADP-ribosylglycohydrolase"/>
</dbReference>
<evidence type="ECO:0008006" key="4">
    <source>
        <dbReference type="Google" id="ProtNLM"/>
    </source>
</evidence>
<dbReference type="Pfam" id="PF03747">
    <property type="entry name" value="ADP_ribosyl_GH"/>
    <property type="match status" value="1"/>
</dbReference>
<accession>A0A4Z2BPU2</accession>
<keyword evidence="3" id="KW-1185">Reference proteome</keyword>
<organism evidence="2 3">
    <name type="scientific">Takifugu bimaculatus</name>
    <dbReference type="NCBI Taxonomy" id="433685"/>
    <lineage>
        <taxon>Eukaryota</taxon>
        <taxon>Metazoa</taxon>
        <taxon>Chordata</taxon>
        <taxon>Craniata</taxon>
        <taxon>Vertebrata</taxon>
        <taxon>Euteleostomi</taxon>
        <taxon>Actinopterygii</taxon>
        <taxon>Neopterygii</taxon>
        <taxon>Teleostei</taxon>
        <taxon>Neoteleostei</taxon>
        <taxon>Acanthomorphata</taxon>
        <taxon>Eupercaria</taxon>
        <taxon>Tetraodontiformes</taxon>
        <taxon>Tetradontoidea</taxon>
        <taxon>Tetraodontidae</taxon>
        <taxon>Takifugu</taxon>
    </lineage>
</organism>
<dbReference type="InterPro" id="IPR036705">
    <property type="entry name" value="Ribosyl_crysJ1_sf"/>
</dbReference>
<dbReference type="Gene3D" id="1.10.4080.10">
    <property type="entry name" value="ADP-ribosylation/Crystallin J1"/>
    <property type="match status" value="1"/>
</dbReference>
<dbReference type="PANTHER" id="PTHR16222">
    <property type="entry name" value="ADP-RIBOSYLGLYCOHYDROLASE"/>
    <property type="match status" value="1"/>
</dbReference>
<dbReference type="EMBL" id="SWLE01000012">
    <property type="protein sequence ID" value="TNM94069.1"/>
    <property type="molecule type" value="Genomic_DNA"/>
</dbReference>
<proteinExistence type="inferred from homology"/>
<dbReference type="AlphaFoldDB" id="A0A4Z2BPU2"/>
<reference evidence="2 3" key="1">
    <citation type="submission" date="2019-04" db="EMBL/GenBank/DDBJ databases">
        <title>The sequence and de novo assembly of Takifugu bimaculatus genome using PacBio and Hi-C technologies.</title>
        <authorList>
            <person name="Xu P."/>
            <person name="Liu B."/>
            <person name="Zhou Z."/>
        </authorList>
    </citation>
    <scope>NUCLEOTIDE SEQUENCE [LARGE SCALE GENOMIC DNA]</scope>
    <source>
        <strain evidence="2">TB-2018</strain>
        <tissue evidence="2">Muscle</tissue>
    </source>
</reference>
<dbReference type="InterPro" id="IPR005502">
    <property type="entry name" value="Ribosyl_crysJ1"/>
</dbReference>
<dbReference type="SUPFAM" id="SSF101478">
    <property type="entry name" value="ADP-ribosylglycohydrolase"/>
    <property type="match status" value="1"/>
</dbReference>
<dbReference type="PANTHER" id="PTHR16222:SF34">
    <property type="entry name" value="ADP-RIBOSYLGLYCOHYDROLASE"/>
    <property type="match status" value="1"/>
</dbReference>
<gene>
    <name evidence="2" type="ORF">fugu_002245</name>
</gene>
<name>A0A4Z2BPU2_9TELE</name>
<evidence type="ECO:0000313" key="3">
    <source>
        <dbReference type="Proteomes" id="UP000516260"/>
    </source>
</evidence>
<comment type="caution">
    <text evidence="2">The sequence shown here is derived from an EMBL/GenBank/DDBJ whole genome shotgun (WGS) entry which is preliminary data.</text>
</comment>
<protein>
    <recommendedName>
        <fullName evidence="4">ADP-ribosylglycohydrolase</fullName>
    </recommendedName>
</protein>
<sequence>MVMTGRLSPPSYFNIDRAQMRRSVSEAFWAMCAADSMSMPVHWYYNIDDIKRDFGGWISGFNSPRDRHPSSILTLSNTTGSGRTAWSTEPKRPDVVGNIILHDKLDLWKASTGSVHYHQGLQAGENTLNVLCALRAAQTLVSGRFTDFSQPDAQAAVLSNYVDFLTTPGTHNDTYAESFHRSFFADWQDTSPSSPGQVLKFAEKRSRQKLSSSHPDSQLDAIGCLTTILPFILLSASANEEQAVSSAVEFVKLTHPHPNVPEYVELYSRALHAVLGGASVRQQAEHALRRLHVWDVCQSYSRRAARFAVSSEKRLKVHQSAVSYLGLACYTKGALSSLFYLAYEFHDNPREGILTNTNCGGENCNRGAALGALLGAGGSYSEAFIPQEWKDNLRDAQEILPDVLQEMQ</sequence>
<comment type="similarity">
    <text evidence="1">Belongs to the ADP-ribosylglycohydrolase family.</text>
</comment>
<evidence type="ECO:0000256" key="1">
    <source>
        <dbReference type="ARBA" id="ARBA00010702"/>
    </source>
</evidence>
<dbReference type="Proteomes" id="UP000516260">
    <property type="component" value="Chromosome 2"/>
</dbReference>